<dbReference type="InterPro" id="IPR025240">
    <property type="entry name" value="DUF4189"/>
</dbReference>
<evidence type="ECO:0000259" key="2">
    <source>
        <dbReference type="Pfam" id="PF13827"/>
    </source>
</evidence>
<dbReference type="RefSeq" id="WP_204788806.1">
    <property type="nucleotide sequence ID" value="NZ_CABFLZ010000048.1"/>
</dbReference>
<evidence type="ECO:0000313" key="3">
    <source>
        <dbReference type="EMBL" id="VTY09783.1"/>
    </source>
</evidence>
<gene>
    <name evidence="3" type="ORF">ONOEEDHL_01085</name>
</gene>
<feature type="signal peptide" evidence="1">
    <location>
        <begin position="1"/>
        <end position="18"/>
    </location>
</feature>
<sequence length="173" mass="18159">MKKLLVVLVGLASLNVYANGCGGEYQPATGTCRIIDSSGRQILYNVGRPQSSNNSSAQSQPRVVNIDVPSKYGAWAINPKTGISGGALEMDSLAAAKREAIKTCERGGQNKPCKIGAWVRNGCIAVAQGKDGRLFYGMEAPGLSEPAALRKCQASGTSQCKVTTTEGCSMPKF</sequence>
<comment type="caution">
    <text evidence="3">The sequence shown here is derived from an EMBL/GenBank/DDBJ whole genome shotgun (WGS) entry which is preliminary data.</text>
</comment>
<protein>
    <recommendedName>
        <fullName evidence="2">DUF4189 domain-containing protein</fullName>
    </recommendedName>
</protein>
<proteinExistence type="predicted"/>
<dbReference type="Pfam" id="PF13827">
    <property type="entry name" value="DUF4189"/>
    <property type="match status" value="1"/>
</dbReference>
<feature type="chain" id="PRO_5040856362" description="DUF4189 domain-containing protein" evidence="1">
    <location>
        <begin position="19"/>
        <end position="173"/>
    </location>
</feature>
<evidence type="ECO:0000256" key="1">
    <source>
        <dbReference type="SAM" id="SignalP"/>
    </source>
</evidence>
<name>A0A9X9R0H7_NEISU</name>
<feature type="domain" description="DUF4189" evidence="2">
    <location>
        <begin position="72"/>
        <end position="165"/>
    </location>
</feature>
<keyword evidence="4" id="KW-1185">Reference proteome</keyword>
<keyword evidence="1" id="KW-0732">Signal</keyword>
<reference evidence="3" key="1">
    <citation type="submission" date="2019-05" db="EMBL/GenBank/DDBJ databases">
        <authorList>
            <person name="Hibberd M."/>
        </authorList>
    </citation>
    <scope>NUCLEOTIDE SEQUENCE</scope>
    <source>
        <strain evidence="3">Neisseria_subflava_BgEED23</strain>
    </source>
</reference>
<accession>A0A9X9R0H7</accession>
<dbReference type="Proteomes" id="UP000626795">
    <property type="component" value="Unassembled WGS sequence"/>
</dbReference>
<dbReference type="AlphaFoldDB" id="A0A9X9R0H7"/>
<organism evidence="3 4">
    <name type="scientific">Neisseria subflava</name>
    <dbReference type="NCBI Taxonomy" id="28449"/>
    <lineage>
        <taxon>Bacteria</taxon>
        <taxon>Pseudomonadati</taxon>
        <taxon>Pseudomonadota</taxon>
        <taxon>Betaproteobacteria</taxon>
        <taxon>Neisseriales</taxon>
        <taxon>Neisseriaceae</taxon>
        <taxon>Neisseria</taxon>
    </lineage>
</organism>
<evidence type="ECO:0000313" key="4">
    <source>
        <dbReference type="Proteomes" id="UP000626795"/>
    </source>
</evidence>
<dbReference type="EMBL" id="CABFLZ010000048">
    <property type="protein sequence ID" value="VTY09783.1"/>
    <property type="molecule type" value="Genomic_DNA"/>
</dbReference>